<dbReference type="EMBL" id="CP118166">
    <property type="protein sequence ID" value="WDI32155.1"/>
    <property type="molecule type" value="Genomic_DNA"/>
</dbReference>
<dbReference type="Proteomes" id="UP001214043">
    <property type="component" value="Chromosome"/>
</dbReference>
<reference evidence="1" key="1">
    <citation type="submission" date="2023-02" db="EMBL/GenBank/DDBJ databases">
        <title>Genome sequence of Hyphococcus flavus.</title>
        <authorList>
            <person name="Rong J.-C."/>
            <person name="Zhao Q."/>
            <person name="Yi M."/>
            <person name="Wu J.-Y."/>
        </authorList>
    </citation>
    <scope>NUCLEOTIDE SEQUENCE</scope>
    <source>
        <strain evidence="1">MCCC 1K03223</strain>
    </source>
</reference>
<dbReference type="NCBIfam" id="TIGR01563">
    <property type="entry name" value="gp16_SPP1"/>
    <property type="match status" value="1"/>
</dbReference>
<dbReference type="Gene3D" id="2.40.10.270">
    <property type="entry name" value="Bacteriophage SPP1 head-tail adaptor protein"/>
    <property type="match status" value="1"/>
</dbReference>
<dbReference type="KEGG" id="hfl:PUV54_02980"/>
<evidence type="ECO:0000313" key="1">
    <source>
        <dbReference type="EMBL" id="WDI32155.1"/>
    </source>
</evidence>
<dbReference type="InterPro" id="IPR038666">
    <property type="entry name" value="SSP1_head-tail_sf"/>
</dbReference>
<keyword evidence="2" id="KW-1185">Reference proteome</keyword>
<dbReference type="Pfam" id="PF05521">
    <property type="entry name" value="Phage_HCP"/>
    <property type="match status" value="1"/>
</dbReference>
<sequence>MIGALRHKIELLTPSRDDDEAGGASVSWLPGPDTWARVERLTSTRDISGDRERRLKRIAATMRYRTDIVLGWRLRFDNSEYEVVSMESDDSRDRRLTLVCEEVLS</sequence>
<organism evidence="1 2">
    <name type="scientific">Hyphococcus flavus</name>
    <dbReference type="NCBI Taxonomy" id="1866326"/>
    <lineage>
        <taxon>Bacteria</taxon>
        <taxon>Pseudomonadati</taxon>
        <taxon>Pseudomonadota</taxon>
        <taxon>Alphaproteobacteria</taxon>
        <taxon>Parvularculales</taxon>
        <taxon>Parvularculaceae</taxon>
        <taxon>Hyphococcus</taxon>
    </lineage>
</organism>
<evidence type="ECO:0000313" key="2">
    <source>
        <dbReference type="Proteomes" id="UP001214043"/>
    </source>
</evidence>
<dbReference type="AlphaFoldDB" id="A0AAF0CBY8"/>
<protein>
    <submittedName>
        <fullName evidence="1">Phage head closure protein</fullName>
    </submittedName>
</protein>
<accession>A0AAF0CBY8</accession>
<gene>
    <name evidence="1" type="ORF">PUV54_02980</name>
</gene>
<dbReference type="InterPro" id="IPR008767">
    <property type="entry name" value="Phage_SPP1_head-tail_adaptor"/>
</dbReference>
<proteinExistence type="predicted"/>
<name>A0AAF0CBY8_9PROT</name>
<dbReference type="RefSeq" id="WP_274494051.1">
    <property type="nucleotide sequence ID" value="NZ_CP118166.1"/>
</dbReference>